<keyword evidence="4 11" id="KW-0548">Nucleotidyltransferase</keyword>
<evidence type="ECO:0000259" key="13">
    <source>
        <dbReference type="Pfam" id="PF12627"/>
    </source>
</evidence>
<dbReference type="Gene3D" id="1.20.58.560">
    <property type="match status" value="1"/>
</dbReference>
<comment type="subunit">
    <text evidence="11">Homodimer.</text>
</comment>
<organism evidence="15 16">
    <name type="scientific">Paranoxybacillus vitaminiphilus</name>
    <dbReference type="NCBI Taxonomy" id="581036"/>
    <lineage>
        <taxon>Bacteria</taxon>
        <taxon>Bacillati</taxon>
        <taxon>Bacillota</taxon>
        <taxon>Bacilli</taxon>
        <taxon>Bacillales</taxon>
        <taxon>Anoxybacillaceae</taxon>
        <taxon>Paranoxybacillus</taxon>
    </lineage>
</organism>
<evidence type="ECO:0000313" key="15">
    <source>
        <dbReference type="EMBL" id="RAK22134.1"/>
    </source>
</evidence>
<evidence type="ECO:0000256" key="8">
    <source>
        <dbReference type="ARBA" id="ARBA00022840"/>
    </source>
</evidence>
<comment type="function">
    <text evidence="11">Catalyzes the addition and repair of the essential 3'-terminal CCA sequence in tRNAs without using a nucleic acid template. Adds these three nucleotides in the order of C, C, and A to the tRNA nucleotide-73, using CTP and ATP as substrates and producing inorganic pyrophosphate. tRNA 3'-terminal CCA addition is required both for tRNA processing and repair. Also involved in tRNA surveillance by mediating tandem CCA addition to generate a CCACCA at the 3' terminus of unstable tRNAs. While stable tRNAs receive only 3'-terminal CCA, unstable tRNAs are marked with CCACCA and rapidly degraded.</text>
</comment>
<feature type="domain" description="Poly A polymerase head" evidence="12">
    <location>
        <begin position="22"/>
        <end position="141"/>
    </location>
</feature>
<protein>
    <recommendedName>
        <fullName evidence="11">CCA-adding enzyme</fullName>
        <ecNumber evidence="11">2.7.7.72</ecNumber>
    </recommendedName>
    <alternativeName>
        <fullName evidence="11">CCA tRNA nucleotidyltransferase</fullName>
    </alternativeName>
    <alternativeName>
        <fullName evidence="11">tRNA CCA-pyrophosphorylase</fullName>
    </alternativeName>
    <alternativeName>
        <fullName evidence="11">tRNA adenylyl-/cytidylyl- transferase</fullName>
    </alternativeName>
    <alternativeName>
        <fullName evidence="11">tRNA nucleotidyltransferase</fullName>
    </alternativeName>
    <alternativeName>
        <fullName evidence="11">tRNA-NT</fullName>
    </alternativeName>
</protein>
<dbReference type="InterPro" id="IPR002646">
    <property type="entry name" value="PolA_pol_head_dom"/>
</dbReference>
<proteinExistence type="inferred from homology"/>
<accession>A0A327YM19</accession>
<keyword evidence="6 11" id="KW-0547">Nucleotide-binding</keyword>
<feature type="binding site" evidence="11">
    <location>
        <position position="157"/>
    </location>
    <ligand>
        <name>ATP</name>
        <dbReference type="ChEBI" id="CHEBI:30616"/>
    </ligand>
</feature>
<comment type="miscellaneous">
    <text evidence="11">A single active site specifically recognizes both ATP and CTP and is responsible for their addition.</text>
</comment>
<evidence type="ECO:0000256" key="2">
    <source>
        <dbReference type="ARBA" id="ARBA00022679"/>
    </source>
</evidence>
<sequence>MKQPFAKALYIIKQLKAHGHEAYFVGGAVRDFLLRRPIGDVDIATSALPEEVMRIFPKTIGVGVEHGTVMVLHEGTPYEVTTFRTEGKYEDYRRPESVTFVRSLHEDLKRRDFTMNAIAMNEHGQMIDPFAGQEAIKRKMIQTVGDAKARFSEDALRMMRALRFVSQLGFYLSEETKEAIQELAPLLSHISVERITVEFEKLLQGAYSQEALALLVETNLYKYMPGLSEKREQLEQLASYNWTLLTERAEYWGLFAYLLDVKQTLIPFLRLWKLPNQLIKDVQAILNILAEMKQNNDWTKEKLYRYGLTYALSAEKIRSLLSGEKADSNMAKLRQLFASLPIKERKELAINGNDLMKWFNKQGGPWVAEMLMFVESAVISGEIENNAEQIRGWLAQCNRKLEENY</sequence>
<feature type="binding site" evidence="11">
    <location>
        <position position="27"/>
    </location>
    <ligand>
        <name>ATP</name>
        <dbReference type="ChEBI" id="CHEBI:30616"/>
    </ligand>
</feature>
<dbReference type="EMBL" id="QLMH01000002">
    <property type="protein sequence ID" value="RAK22134.1"/>
    <property type="molecule type" value="Genomic_DNA"/>
</dbReference>
<dbReference type="NCBIfam" id="NF009814">
    <property type="entry name" value="PRK13299.1"/>
    <property type="match status" value="1"/>
</dbReference>
<feature type="binding site" evidence="11">
    <location>
        <position position="160"/>
    </location>
    <ligand>
        <name>ATP</name>
        <dbReference type="ChEBI" id="CHEBI:30616"/>
    </ligand>
</feature>
<dbReference type="GO" id="GO:0160016">
    <property type="term" value="F:CCACCA tRNA nucleotidyltransferase activity"/>
    <property type="evidence" value="ECO:0007669"/>
    <property type="project" value="RHEA"/>
</dbReference>
<feature type="binding site" evidence="11">
    <location>
        <position position="42"/>
    </location>
    <ligand>
        <name>Mg(2+)</name>
        <dbReference type="ChEBI" id="CHEBI:18420"/>
    </ligand>
</feature>
<keyword evidence="8 11" id="KW-0067">ATP-binding</keyword>
<comment type="similarity">
    <text evidence="11">Belongs to the tRNA nucleotidyltransferase/poly(A) polymerase family. Bacterial CCA-adding enzyme type 3 subfamily.</text>
</comment>
<dbReference type="EC" id="2.7.7.72" evidence="11"/>
<dbReference type="OrthoDB" id="9805698at2"/>
<keyword evidence="9 11" id="KW-0460">Magnesium</keyword>
<dbReference type="GO" id="GO:0042245">
    <property type="term" value="P:RNA repair"/>
    <property type="evidence" value="ECO:0007669"/>
    <property type="project" value="UniProtKB-KW"/>
</dbReference>
<feature type="domain" description="tRNA nucleotidyltransferase/poly(A) polymerase RNA and SrmB- binding" evidence="13">
    <location>
        <begin position="169"/>
        <end position="228"/>
    </location>
</feature>
<evidence type="ECO:0000256" key="9">
    <source>
        <dbReference type="ARBA" id="ARBA00022842"/>
    </source>
</evidence>
<evidence type="ECO:0000313" key="16">
    <source>
        <dbReference type="Proteomes" id="UP000248555"/>
    </source>
</evidence>
<feature type="binding site" evidence="11">
    <location>
        <position position="160"/>
    </location>
    <ligand>
        <name>CTP</name>
        <dbReference type="ChEBI" id="CHEBI:37563"/>
    </ligand>
</feature>
<dbReference type="Proteomes" id="UP000248555">
    <property type="component" value="Unassembled WGS sequence"/>
</dbReference>
<feature type="binding site" evidence="11">
    <location>
        <position position="30"/>
    </location>
    <ligand>
        <name>CTP</name>
        <dbReference type="ChEBI" id="CHEBI:37563"/>
    </ligand>
</feature>
<evidence type="ECO:0000256" key="1">
    <source>
        <dbReference type="ARBA" id="ARBA00001946"/>
    </source>
</evidence>
<dbReference type="InterPro" id="IPR032828">
    <property type="entry name" value="PolyA_RNA-bd"/>
</dbReference>
<dbReference type="PANTHER" id="PTHR46173">
    <property type="entry name" value="CCA TRNA NUCLEOTIDYLTRANSFERASE 1, MITOCHONDRIAL"/>
    <property type="match status" value="1"/>
</dbReference>
<keyword evidence="7 11" id="KW-0692">RNA repair</keyword>
<dbReference type="Gene3D" id="1.10.110.30">
    <property type="match status" value="1"/>
</dbReference>
<feature type="domain" description="CCA-adding enzyme C-terminal" evidence="14">
    <location>
        <begin position="245"/>
        <end position="393"/>
    </location>
</feature>
<keyword evidence="2 11" id="KW-0808">Transferase</keyword>
<dbReference type="GO" id="GO:0005524">
    <property type="term" value="F:ATP binding"/>
    <property type="evidence" value="ECO:0007669"/>
    <property type="project" value="UniProtKB-UniRule"/>
</dbReference>
<reference evidence="15 16" key="1">
    <citation type="submission" date="2018-06" db="EMBL/GenBank/DDBJ databases">
        <title>Genomic Encyclopedia of Type Strains, Phase III (KMG-III): the genomes of soil and plant-associated and newly described type strains.</title>
        <authorList>
            <person name="Whitman W."/>
        </authorList>
    </citation>
    <scope>NUCLEOTIDE SEQUENCE [LARGE SCALE GENOMIC DNA]</scope>
    <source>
        <strain evidence="15 16">CGMCC 1.8979</strain>
    </source>
</reference>
<gene>
    <name evidence="11" type="primary">cca</name>
    <name evidence="15" type="ORF">B0I26_102123</name>
</gene>
<comment type="catalytic activity">
    <reaction evidence="11">
        <text>a tRNA precursor + 2 CTP + ATP = a tRNA with a 3' CCA end + 3 diphosphate</text>
        <dbReference type="Rhea" id="RHEA:14433"/>
        <dbReference type="Rhea" id="RHEA-COMP:10465"/>
        <dbReference type="Rhea" id="RHEA-COMP:10468"/>
        <dbReference type="ChEBI" id="CHEBI:30616"/>
        <dbReference type="ChEBI" id="CHEBI:33019"/>
        <dbReference type="ChEBI" id="CHEBI:37563"/>
        <dbReference type="ChEBI" id="CHEBI:74896"/>
        <dbReference type="ChEBI" id="CHEBI:83071"/>
        <dbReference type="EC" id="2.7.7.72"/>
    </reaction>
</comment>
<dbReference type="Pfam" id="PF12627">
    <property type="entry name" value="PolyA_pol_RNAbd"/>
    <property type="match status" value="1"/>
</dbReference>
<feature type="binding site" evidence="11">
    <location>
        <position position="163"/>
    </location>
    <ligand>
        <name>CTP</name>
        <dbReference type="ChEBI" id="CHEBI:37563"/>
    </ligand>
</feature>
<evidence type="ECO:0000256" key="4">
    <source>
        <dbReference type="ARBA" id="ARBA00022695"/>
    </source>
</evidence>
<keyword evidence="5 11" id="KW-0479">Metal-binding</keyword>
<dbReference type="GO" id="GO:0001680">
    <property type="term" value="P:tRNA 3'-terminal CCA addition"/>
    <property type="evidence" value="ECO:0007669"/>
    <property type="project" value="UniProtKB-UniRule"/>
</dbReference>
<feature type="binding site" evidence="11">
    <location>
        <position position="111"/>
    </location>
    <ligand>
        <name>CTP</name>
        <dbReference type="ChEBI" id="CHEBI:37563"/>
    </ligand>
</feature>
<dbReference type="PANTHER" id="PTHR46173:SF1">
    <property type="entry name" value="CCA TRNA NUCLEOTIDYLTRANSFERASE 1, MITOCHONDRIAL"/>
    <property type="match status" value="1"/>
</dbReference>
<dbReference type="Gene3D" id="1.10.246.80">
    <property type="match status" value="1"/>
</dbReference>
<feature type="binding site" evidence="11">
    <location>
        <position position="154"/>
    </location>
    <ligand>
        <name>ATP</name>
        <dbReference type="ChEBI" id="CHEBI:30616"/>
    </ligand>
</feature>
<dbReference type="Pfam" id="PF13735">
    <property type="entry name" value="tRNA_NucTran2_2"/>
    <property type="match status" value="1"/>
</dbReference>
<dbReference type="InterPro" id="IPR032810">
    <property type="entry name" value="CCA-adding_enz_C"/>
</dbReference>
<dbReference type="Gene3D" id="3.30.460.10">
    <property type="entry name" value="Beta Polymerase, domain 2"/>
    <property type="match status" value="1"/>
</dbReference>
<evidence type="ECO:0000256" key="10">
    <source>
        <dbReference type="ARBA" id="ARBA00022884"/>
    </source>
</evidence>
<feature type="binding site" evidence="11">
    <location>
        <position position="157"/>
    </location>
    <ligand>
        <name>CTP</name>
        <dbReference type="ChEBI" id="CHEBI:37563"/>
    </ligand>
</feature>
<dbReference type="GO" id="GO:0000287">
    <property type="term" value="F:magnesium ion binding"/>
    <property type="evidence" value="ECO:0007669"/>
    <property type="project" value="UniProtKB-UniRule"/>
</dbReference>
<feature type="binding site" evidence="11">
    <location>
        <position position="154"/>
    </location>
    <ligand>
        <name>CTP</name>
        <dbReference type="ChEBI" id="CHEBI:37563"/>
    </ligand>
</feature>
<dbReference type="InterPro" id="IPR023068">
    <property type="entry name" value="CCA-adding_enz_firmicutes"/>
</dbReference>
<feature type="binding site" evidence="11">
    <location>
        <position position="30"/>
    </location>
    <ligand>
        <name>ATP</name>
        <dbReference type="ChEBI" id="CHEBI:30616"/>
    </ligand>
</feature>
<feature type="binding site" evidence="11">
    <location>
        <position position="163"/>
    </location>
    <ligand>
        <name>ATP</name>
        <dbReference type="ChEBI" id="CHEBI:30616"/>
    </ligand>
</feature>
<feature type="binding site" evidence="11">
    <location>
        <position position="40"/>
    </location>
    <ligand>
        <name>Mg(2+)</name>
        <dbReference type="ChEBI" id="CHEBI:18420"/>
    </ligand>
</feature>
<evidence type="ECO:0000256" key="7">
    <source>
        <dbReference type="ARBA" id="ARBA00022800"/>
    </source>
</evidence>
<feature type="binding site" evidence="11">
    <location>
        <position position="27"/>
    </location>
    <ligand>
        <name>CTP</name>
        <dbReference type="ChEBI" id="CHEBI:37563"/>
    </ligand>
</feature>
<dbReference type="SUPFAM" id="SSF81891">
    <property type="entry name" value="Poly A polymerase C-terminal region-like"/>
    <property type="match status" value="1"/>
</dbReference>
<name>A0A327YM19_9BACL</name>
<dbReference type="GO" id="GO:0004810">
    <property type="term" value="F:CCA tRNA nucleotidyltransferase activity"/>
    <property type="evidence" value="ECO:0007669"/>
    <property type="project" value="UniProtKB-UniRule"/>
</dbReference>
<evidence type="ECO:0000256" key="6">
    <source>
        <dbReference type="ARBA" id="ARBA00022741"/>
    </source>
</evidence>
<dbReference type="GO" id="GO:0000049">
    <property type="term" value="F:tRNA binding"/>
    <property type="evidence" value="ECO:0007669"/>
    <property type="project" value="UniProtKB-UniRule"/>
</dbReference>
<keyword evidence="10 11" id="KW-0694">RNA-binding</keyword>
<dbReference type="SUPFAM" id="SSF81301">
    <property type="entry name" value="Nucleotidyltransferase"/>
    <property type="match status" value="1"/>
</dbReference>
<evidence type="ECO:0000256" key="5">
    <source>
        <dbReference type="ARBA" id="ARBA00022723"/>
    </source>
</evidence>
<dbReference type="InterPro" id="IPR050264">
    <property type="entry name" value="Bact_CCA-adding_enz_type3_sf"/>
</dbReference>
<dbReference type="InterPro" id="IPR043519">
    <property type="entry name" value="NT_sf"/>
</dbReference>
<evidence type="ECO:0000256" key="3">
    <source>
        <dbReference type="ARBA" id="ARBA00022694"/>
    </source>
</evidence>
<keyword evidence="16" id="KW-1185">Reference proteome</keyword>
<feature type="binding site" evidence="11">
    <location>
        <position position="111"/>
    </location>
    <ligand>
        <name>ATP</name>
        <dbReference type="ChEBI" id="CHEBI:30616"/>
    </ligand>
</feature>
<dbReference type="CDD" id="cd05398">
    <property type="entry name" value="NT_ClassII-CCAase"/>
    <property type="match status" value="1"/>
</dbReference>
<comment type="caution">
    <text evidence="15">The sequence shown here is derived from an EMBL/GenBank/DDBJ whole genome shotgun (WGS) entry which is preliminary data.</text>
</comment>
<dbReference type="RefSeq" id="WP_111643995.1">
    <property type="nucleotide sequence ID" value="NZ_QLMH01000002.1"/>
</dbReference>
<dbReference type="HAMAP" id="MF_01263">
    <property type="entry name" value="CCA_bact_type3"/>
    <property type="match status" value="1"/>
</dbReference>
<evidence type="ECO:0000259" key="14">
    <source>
        <dbReference type="Pfam" id="PF13735"/>
    </source>
</evidence>
<dbReference type="Pfam" id="PF01743">
    <property type="entry name" value="PolyA_pol"/>
    <property type="match status" value="1"/>
</dbReference>
<keyword evidence="3 11" id="KW-0819">tRNA processing</keyword>
<comment type="cofactor">
    <cofactor evidence="1 11">
        <name>Mg(2+)</name>
        <dbReference type="ChEBI" id="CHEBI:18420"/>
    </cofactor>
</comment>
<dbReference type="AlphaFoldDB" id="A0A327YM19"/>
<comment type="catalytic activity">
    <reaction evidence="11">
        <text>a tRNA with a 3' CCA end + 2 CTP + ATP = a tRNA with a 3' CCACCA end + 3 diphosphate</text>
        <dbReference type="Rhea" id="RHEA:76235"/>
        <dbReference type="Rhea" id="RHEA-COMP:10468"/>
        <dbReference type="Rhea" id="RHEA-COMP:18655"/>
        <dbReference type="ChEBI" id="CHEBI:30616"/>
        <dbReference type="ChEBI" id="CHEBI:33019"/>
        <dbReference type="ChEBI" id="CHEBI:37563"/>
        <dbReference type="ChEBI" id="CHEBI:83071"/>
        <dbReference type="ChEBI" id="CHEBI:195187"/>
    </reaction>
</comment>
<evidence type="ECO:0000256" key="11">
    <source>
        <dbReference type="HAMAP-Rule" id="MF_01263"/>
    </source>
</evidence>
<evidence type="ECO:0000259" key="12">
    <source>
        <dbReference type="Pfam" id="PF01743"/>
    </source>
</evidence>